<evidence type="ECO:0000313" key="6">
    <source>
        <dbReference type="Proteomes" id="UP001469365"/>
    </source>
</evidence>
<keyword evidence="2" id="KW-0808">Transferase</keyword>
<evidence type="ECO:0000313" key="5">
    <source>
        <dbReference type="EMBL" id="MEK8131862.1"/>
    </source>
</evidence>
<evidence type="ECO:0000256" key="3">
    <source>
        <dbReference type="ARBA" id="ARBA00022691"/>
    </source>
</evidence>
<dbReference type="InterPro" id="IPR001737">
    <property type="entry name" value="KsgA/Erm"/>
</dbReference>
<evidence type="ECO:0000256" key="1">
    <source>
        <dbReference type="ARBA" id="ARBA00022603"/>
    </source>
</evidence>
<dbReference type="SUPFAM" id="SSF53335">
    <property type="entry name" value="S-adenosyl-L-methionine-dependent methyltransferases"/>
    <property type="match status" value="1"/>
</dbReference>
<evidence type="ECO:0000256" key="4">
    <source>
        <dbReference type="ARBA" id="ARBA00022884"/>
    </source>
</evidence>
<dbReference type="RefSeq" id="WP_341418992.1">
    <property type="nucleotide sequence ID" value="NZ_JBBPCC010000024.1"/>
</dbReference>
<keyword evidence="1" id="KW-0489">Methyltransferase</keyword>
<sequence>MYTFVQDKLLFLQKFIQSPKQIGSVIPSSRHLALRMLDAVDFKQDLHIAELGSGTGAITQHLNRITTPGSQVFLFEKDPQLRADLAKHYPGYHPCAEATGLRSAIQERGVDQLDCIISGLPYFNFPQHLRDALMEQISVSLKPNGQFIAFQYSLQMKEQFSRYLEVEAIQWTWMNVPPAFVYICRKRGSQQ</sequence>
<accession>A0ABU9DUN9</accession>
<reference evidence="5 6" key="1">
    <citation type="submission" date="2024-04" db="EMBL/GenBank/DDBJ databases">
        <title>draft genome sequnece of Paenibacillus filicis.</title>
        <authorList>
            <person name="Kim D.-U."/>
        </authorList>
    </citation>
    <scope>NUCLEOTIDE SEQUENCE [LARGE SCALE GENOMIC DNA]</scope>
    <source>
        <strain evidence="5 6">KACC14197</strain>
    </source>
</reference>
<keyword evidence="6" id="KW-1185">Reference proteome</keyword>
<comment type="caution">
    <text evidence="5">The sequence shown here is derived from an EMBL/GenBank/DDBJ whole genome shotgun (WGS) entry which is preliminary data.</text>
</comment>
<dbReference type="Proteomes" id="UP001469365">
    <property type="component" value="Unassembled WGS sequence"/>
</dbReference>
<dbReference type="Pfam" id="PF00398">
    <property type="entry name" value="RrnaAD"/>
    <property type="match status" value="1"/>
</dbReference>
<gene>
    <name evidence="5" type="ORF">WMW72_28535</name>
</gene>
<organism evidence="5 6">
    <name type="scientific">Paenibacillus filicis</name>
    <dbReference type="NCBI Taxonomy" id="669464"/>
    <lineage>
        <taxon>Bacteria</taxon>
        <taxon>Bacillati</taxon>
        <taxon>Bacillota</taxon>
        <taxon>Bacilli</taxon>
        <taxon>Bacillales</taxon>
        <taxon>Paenibacillaceae</taxon>
        <taxon>Paenibacillus</taxon>
    </lineage>
</organism>
<protein>
    <submittedName>
        <fullName evidence="5">rRNA adenine N-6-methyltransferase family protein</fullName>
    </submittedName>
</protein>
<name>A0ABU9DUN9_9BACL</name>
<dbReference type="Gene3D" id="3.40.50.150">
    <property type="entry name" value="Vaccinia Virus protein VP39"/>
    <property type="match status" value="1"/>
</dbReference>
<keyword evidence="4" id="KW-0694">RNA-binding</keyword>
<dbReference type="InterPro" id="IPR029063">
    <property type="entry name" value="SAM-dependent_MTases_sf"/>
</dbReference>
<dbReference type="EMBL" id="JBBPCC010000024">
    <property type="protein sequence ID" value="MEK8131862.1"/>
    <property type="molecule type" value="Genomic_DNA"/>
</dbReference>
<keyword evidence="3" id="KW-0949">S-adenosyl-L-methionine</keyword>
<evidence type="ECO:0000256" key="2">
    <source>
        <dbReference type="ARBA" id="ARBA00022679"/>
    </source>
</evidence>
<dbReference type="CDD" id="cd02440">
    <property type="entry name" value="AdoMet_MTases"/>
    <property type="match status" value="1"/>
</dbReference>
<proteinExistence type="predicted"/>